<feature type="domain" description="PurM-like N-terminal" evidence="3">
    <location>
        <begin position="58"/>
        <end position="168"/>
    </location>
</feature>
<dbReference type="GO" id="GO:0009229">
    <property type="term" value="P:thiamine diphosphate biosynthetic process"/>
    <property type="evidence" value="ECO:0007669"/>
    <property type="project" value="UniProtKB-UniRule"/>
</dbReference>
<feature type="binding site" evidence="1">
    <location>
        <begin position="152"/>
        <end position="153"/>
    </location>
    <ligand>
        <name>ATP</name>
        <dbReference type="ChEBI" id="CHEBI:30616"/>
    </ligand>
</feature>
<dbReference type="CDD" id="cd02194">
    <property type="entry name" value="ThiL"/>
    <property type="match status" value="1"/>
</dbReference>
<dbReference type="GO" id="GO:0009030">
    <property type="term" value="F:thiamine-phosphate kinase activity"/>
    <property type="evidence" value="ECO:0007669"/>
    <property type="project" value="UniProtKB-UniRule"/>
</dbReference>
<comment type="miscellaneous">
    <text evidence="1">Reaction mechanism of ThiL seems to utilize a direct, inline transfer of the gamma-phosphate of ATP to TMP rather than a phosphorylated enzyme intermediate.</text>
</comment>
<dbReference type="PANTHER" id="PTHR30270">
    <property type="entry name" value="THIAMINE-MONOPHOSPHATE KINASE"/>
    <property type="match status" value="1"/>
</dbReference>
<dbReference type="SUPFAM" id="SSF55326">
    <property type="entry name" value="PurM N-terminal domain-like"/>
    <property type="match status" value="1"/>
</dbReference>
<comment type="catalytic activity">
    <reaction evidence="1">
        <text>thiamine phosphate + ATP = thiamine diphosphate + ADP</text>
        <dbReference type="Rhea" id="RHEA:15913"/>
        <dbReference type="ChEBI" id="CHEBI:30616"/>
        <dbReference type="ChEBI" id="CHEBI:37575"/>
        <dbReference type="ChEBI" id="CHEBI:58937"/>
        <dbReference type="ChEBI" id="CHEBI:456216"/>
        <dbReference type="EC" id="2.7.4.16"/>
    </reaction>
</comment>
<accession>A0A1G6GR95</accession>
<feature type="region of interest" description="Disordered" evidence="2">
    <location>
        <begin position="1"/>
        <end position="29"/>
    </location>
</feature>
<organism evidence="4 5">
    <name type="scientific">Raineyella antarctica</name>
    <dbReference type="NCBI Taxonomy" id="1577474"/>
    <lineage>
        <taxon>Bacteria</taxon>
        <taxon>Bacillati</taxon>
        <taxon>Actinomycetota</taxon>
        <taxon>Actinomycetes</taxon>
        <taxon>Propionibacteriales</taxon>
        <taxon>Propionibacteriaceae</taxon>
        <taxon>Raineyella</taxon>
    </lineage>
</organism>
<gene>
    <name evidence="1" type="primary">thiL</name>
    <name evidence="4" type="ORF">GA0111570_104296</name>
</gene>
<feature type="binding site" evidence="1">
    <location>
        <position position="60"/>
    </location>
    <ligand>
        <name>Mg(2+)</name>
        <dbReference type="ChEBI" id="CHEBI:18420"/>
        <label>4</label>
    </ligand>
</feature>
<comment type="caution">
    <text evidence="1">Lacks conserved residue(s) required for the propagation of feature annotation.</text>
</comment>
<evidence type="ECO:0000256" key="2">
    <source>
        <dbReference type="SAM" id="MobiDB-lite"/>
    </source>
</evidence>
<dbReference type="Gene3D" id="3.90.650.10">
    <property type="entry name" value="PurM-like C-terminal domain"/>
    <property type="match status" value="1"/>
</dbReference>
<feature type="binding site" evidence="1">
    <location>
        <position position="242"/>
    </location>
    <ligand>
        <name>ATP</name>
        <dbReference type="ChEBI" id="CHEBI:30616"/>
    </ligand>
</feature>
<feature type="binding site" evidence="1">
    <location>
        <position position="105"/>
    </location>
    <ligand>
        <name>Mg(2+)</name>
        <dbReference type="ChEBI" id="CHEBI:18420"/>
        <label>3</label>
    </ligand>
</feature>
<dbReference type="InterPro" id="IPR036921">
    <property type="entry name" value="PurM-like_N_sf"/>
</dbReference>
<dbReference type="InterPro" id="IPR006283">
    <property type="entry name" value="ThiL-like"/>
</dbReference>
<keyword evidence="1" id="KW-0547">Nucleotide-binding</keyword>
<keyword evidence="5" id="KW-1185">Reference proteome</keyword>
<dbReference type="Pfam" id="PF00586">
    <property type="entry name" value="AIRS"/>
    <property type="match status" value="1"/>
</dbReference>
<dbReference type="EC" id="2.7.4.16" evidence="1"/>
<evidence type="ECO:0000313" key="4">
    <source>
        <dbReference type="EMBL" id="SDB84409.1"/>
    </source>
</evidence>
<keyword evidence="1" id="KW-0460">Magnesium</keyword>
<reference evidence="4 5" key="1">
    <citation type="submission" date="2016-06" db="EMBL/GenBank/DDBJ databases">
        <authorList>
            <person name="Olsen C.W."/>
            <person name="Carey S."/>
            <person name="Hinshaw L."/>
            <person name="Karasin A.I."/>
        </authorList>
    </citation>
    <scope>NUCLEOTIDE SEQUENCE [LARGE SCALE GENOMIC DNA]</scope>
    <source>
        <strain evidence="4 5">LZ-22</strain>
    </source>
</reference>
<name>A0A1G6GR95_9ACTN</name>
<evidence type="ECO:0000313" key="5">
    <source>
        <dbReference type="Proteomes" id="UP000199086"/>
    </source>
</evidence>
<keyword evidence="1" id="KW-0067">ATP-binding</keyword>
<feature type="binding site" evidence="1">
    <location>
        <position position="60"/>
    </location>
    <ligand>
        <name>Mg(2+)</name>
        <dbReference type="ChEBI" id="CHEBI:18420"/>
        <label>3</label>
    </ligand>
</feature>
<dbReference type="PANTHER" id="PTHR30270:SF0">
    <property type="entry name" value="THIAMINE-MONOPHOSPHATE KINASE"/>
    <property type="match status" value="1"/>
</dbReference>
<dbReference type="HAMAP" id="MF_02128">
    <property type="entry name" value="TMP_kinase"/>
    <property type="match status" value="1"/>
</dbReference>
<dbReference type="SUPFAM" id="SSF56042">
    <property type="entry name" value="PurM C-terminal domain-like"/>
    <property type="match status" value="1"/>
</dbReference>
<dbReference type="Gene3D" id="3.30.1330.10">
    <property type="entry name" value="PurM-like, N-terminal domain"/>
    <property type="match status" value="1"/>
</dbReference>
<dbReference type="PIRSF" id="PIRSF005303">
    <property type="entry name" value="Thiam_monoph_kin"/>
    <property type="match status" value="1"/>
</dbReference>
<feature type="binding site" evidence="1">
    <location>
        <position position="293"/>
    </location>
    <ligand>
        <name>substrate</name>
    </ligand>
</feature>
<keyword evidence="1" id="KW-0784">Thiamine biosynthesis</keyword>
<feature type="binding site" evidence="1">
    <location>
        <position position="178"/>
    </location>
    <ligand>
        <name>ATP</name>
        <dbReference type="ChEBI" id="CHEBI:30616"/>
    </ligand>
</feature>
<feature type="binding site" evidence="1">
    <location>
        <position position="339"/>
    </location>
    <ligand>
        <name>substrate</name>
    </ligand>
</feature>
<comment type="pathway">
    <text evidence="1">Cofactor biosynthesis; thiamine diphosphate biosynthesis; thiamine diphosphate from thiamine phosphate: step 1/1.</text>
</comment>
<dbReference type="GO" id="GO:0005524">
    <property type="term" value="F:ATP binding"/>
    <property type="evidence" value="ECO:0007669"/>
    <property type="project" value="UniProtKB-UniRule"/>
</dbReference>
<feature type="binding site" evidence="1">
    <location>
        <position position="105"/>
    </location>
    <ligand>
        <name>Mg(2+)</name>
        <dbReference type="ChEBI" id="CHEBI:18420"/>
        <label>2</label>
    </ligand>
</feature>
<dbReference type="InterPro" id="IPR016188">
    <property type="entry name" value="PurM-like_N"/>
</dbReference>
<dbReference type="NCBIfam" id="NF004351">
    <property type="entry name" value="PRK05731.1-4"/>
    <property type="match status" value="1"/>
</dbReference>
<feature type="binding site" evidence="1">
    <location>
        <position position="74"/>
    </location>
    <ligand>
        <name>Mg(2+)</name>
        <dbReference type="ChEBI" id="CHEBI:18420"/>
        <label>4</label>
    </ligand>
</feature>
<feature type="binding site" evidence="1">
    <location>
        <position position="153"/>
    </location>
    <ligand>
        <name>Mg(2+)</name>
        <dbReference type="ChEBI" id="CHEBI:18420"/>
        <label>1</label>
    </ligand>
</feature>
<sequence length="343" mass="35855">MNNPAGSGHTPWPFSTPRPGEPVPAGSPQTLADLGEFELIDLITKGLPQHDQVQLGPGDDAAIITSRGGRTLISLDTLVEGVHFRRDWSSAMDIGRKTVAVNAADIEAMGARPIGLVLGFSAPGDLSVTWVRYFVQGLREECVRAGVALIGGDTTRSRDITLAVTILGDTGPEGPVLRSGARPGDLVALCGRVGWAAAGLAALSRGFRMPKAVVEAQQVPQPPYGQGSRAAAAGATAMIDVSDGLLADLGHIASRSHVDIDVHKGALGMPEPIRSVGQATGTDPYVFLLTGGEDHALAATFPPGSVPEGWTVIGTVQEVHDRRPTVTVDGRPWEGTQGYDHFH</sequence>
<evidence type="ECO:0000256" key="1">
    <source>
        <dbReference type="HAMAP-Rule" id="MF_02128"/>
    </source>
</evidence>
<dbReference type="GO" id="GO:0000287">
    <property type="term" value="F:magnesium ion binding"/>
    <property type="evidence" value="ECO:0007669"/>
    <property type="project" value="UniProtKB-UniRule"/>
</dbReference>
<dbReference type="InterPro" id="IPR036676">
    <property type="entry name" value="PurM-like_C_sf"/>
</dbReference>
<dbReference type="EMBL" id="FMYF01000004">
    <property type="protein sequence ID" value="SDB84409.1"/>
    <property type="molecule type" value="Genomic_DNA"/>
</dbReference>
<protein>
    <recommendedName>
        <fullName evidence="1">Thiamine-monophosphate kinase</fullName>
        <shortName evidence="1">TMP kinase</shortName>
        <shortName evidence="1">Thiamine-phosphate kinase</shortName>
        <ecNumber evidence="1">2.7.4.16</ecNumber>
    </recommendedName>
</protein>
<keyword evidence="1" id="KW-0479">Metal-binding</keyword>
<feature type="binding site" evidence="1">
    <location>
        <position position="76"/>
    </location>
    <ligand>
        <name>Mg(2+)</name>
        <dbReference type="ChEBI" id="CHEBI:18420"/>
        <label>1</label>
    </ligand>
</feature>
<feature type="binding site" evidence="1">
    <location>
        <position position="243"/>
    </location>
    <ligand>
        <name>Mg(2+)</name>
        <dbReference type="ChEBI" id="CHEBI:18420"/>
        <label>5</label>
    </ligand>
</feature>
<feature type="binding site" evidence="1">
    <location>
        <position position="105"/>
    </location>
    <ligand>
        <name>Mg(2+)</name>
        <dbReference type="ChEBI" id="CHEBI:18420"/>
        <label>4</label>
    </ligand>
</feature>
<proteinExistence type="inferred from homology"/>
<dbReference type="UniPathway" id="UPA00060">
    <property type="reaction ID" value="UER00142"/>
</dbReference>
<dbReference type="GO" id="GO:0009228">
    <property type="term" value="P:thiamine biosynthetic process"/>
    <property type="evidence" value="ECO:0007669"/>
    <property type="project" value="UniProtKB-KW"/>
</dbReference>
<dbReference type="OrthoDB" id="9802811at2"/>
<feature type="binding site" evidence="1">
    <location>
        <position position="76"/>
    </location>
    <ligand>
        <name>Mg(2+)</name>
        <dbReference type="ChEBI" id="CHEBI:18420"/>
        <label>2</label>
    </ligand>
</feature>
<keyword evidence="1 4" id="KW-0418">Kinase</keyword>
<dbReference type="AlphaFoldDB" id="A0A1G6GR95"/>
<keyword evidence="1" id="KW-0808">Transferase</keyword>
<dbReference type="STRING" id="1577474.GA0111570_104296"/>
<feature type="binding site" evidence="1">
    <location>
        <position position="240"/>
    </location>
    <ligand>
        <name>Mg(2+)</name>
        <dbReference type="ChEBI" id="CHEBI:18420"/>
        <label>3</label>
    </ligand>
</feature>
<feature type="binding site" evidence="1">
    <location>
        <position position="83"/>
    </location>
    <ligand>
        <name>substrate</name>
    </ligand>
</feature>
<dbReference type="NCBIfam" id="TIGR01379">
    <property type="entry name" value="thiL"/>
    <property type="match status" value="1"/>
</dbReference>
<evidence type="ECO:0000259" key="3">
    <source>
        <dbReference type="Pfam" id="PF00586"/>
    </source>
</evidence>
<dbReference type="Proteomes" id="UP000199086">
    <property type="component" value="Unassembled WGS sequence"/>
</dbReference>
<comment type="similarity">
    <text evidence="1">Belongs to the thiamine-monophosphate kinase family.</text>
</comment>
<comment type="function">
    <text evidence="1">Catalyzes the ATP-dependent phosphorylation of thiamine-monophosphate (TMP) to form thiamine-pyrophosphate (TPP), the active form of vitamin B1.</text>
</comment>